<organism evidence="2 3">
    <name type="scientific">Clostridium senegalense</name>
    <dbReference type="NCBI Taxonomy" id="1465809"/>
    <lineage>
        <taxon>Bacteria</taxon>
        <taxon>Bacillati</taxon>
        <taxon>Bacillota</taxon>
        <taxon>Clostridia</taxon>
        <taxon>Eubacteriales</taxon>
        <taxon>Clostridiaceae</taxon>
        <taxon>Clostridium</taxon>
    </lineage>
</organism>
<dbReference type="CDD" id="cd04301">
    <property type="entry name" value="NAT_SF"/>
    <property type="match status" value="1"/>
</dbReference>
<dbReference type="SUPFAM" id="SSF55729">
    <property type="entry name" value="Acyl-CoA N-acyltransferases (Nat)"/>
    <property type="match status" value="1"/>
</dbReference>
<dbReference type="Pfam" id="PF00583">
    <property type="entry name" value="Acetyltransf_1"/>
    <property type="match status" value="1"/>
</dbReference>
<dbReference type="InterPro" id="IPR001646">
    <property type="entry name" value="5peptide_repeat"/>
</dbReference>
<dbReference type="InterPro" id="IPR051082">
    <property type="entry name" value="Pentapeptide-BTB/POZ_domain"/>
</dbReference>
<evidence type="ECO:0000313" key="2">
    <source>
        <dbReference type="EMBL" id="NEU05199.1"/>
    </source>
</evidence>
<keyword evidence="2" id="KW-0808">Transferase</keyword>
<dbReference type="Pfam" id="PF00805">
    <property type="entry name" value="Pentapeptide"/>
    <property type="match status" value="1"/>
</dbReference>
<dbReference type="InterPro" id="IPR016181">
    <property type="entry name" value="Acyl_CoA_acyltransferase"/>
</dbReference>
<dbReference type="AlphaFoldDB" id="A0A6M0H3J7"/>
<reference evidence="2 3" key="1">
    <citation type="submission" date="2020-02" db="EMBL/GenBank/DDBJ databases">
        <title>Genome assembly of a novel Clostridium senegalense strain.</title>
        <authorList>
            <person name="Gupta T.B."/>
            <person name="Jauregui R."/>
            <person name="Maclean P."/>
            <person name="Nawarathana A."/>
            <person name="Brightwell G."/>
        </authorList>
    </citation>
    <scope>NUCLEOTIDE SEQUENCE [LARGE SCALE GENOMIC DNA]</scope>
    <source>
        <strain evidence="2 3">AGRFS4</strain>
    </source>
</reference>
<dbReference type="PANTHER" id="PTHR14136">
    <property type="entry name" value="BTB_POZ DOMAIN-CONTAINING PROTEIN KCTD9"/>
    <property type="match status" value="1"/>
</dbReference>
<dbReference type="RefSeq" id="WP_199870074.1">
    <property type="nucleotide sequence ID" value="NZ_JAAGPU010000017.1"/>
</dbReference>
<gene>
    <name evidence="2" type="ORF">G3M99_10115</name>
</gene>
<feature type="domain" description="N-acetyltransferase" evidence="1">
    <location>
        <begin position="21"/>
        <end position="155"/>
    </location>
</feature>
<name>A0A6M0H3J7_9CLOT</name>
<evidence type="ECO:0000259" key="1">
    <source>
        <dbReference type="PROSITE" id="PS51186"/>
    </source>
</evidence>
<proteinExistence type="predicted"/>
<dbReference type="GO" id="GO:0016747">
    <property type="term" value="F:acyltransferase activity, transferring groups other than amino-acyl groups"/>
    <property type="evidence" value="ECO:0007669"/>
    <property type="project" value="InterPro"/>
</dbReference>
<dbReference type="SUPFAM" id="SSF141571">
    <property type="entry name" value="Pentapeptide repeat-like"/>
    <property type="match status" value="1"/>
</dbReference>
<dbReference type="PANTHER" id="PTHR14136:SF17">
    <property type="entry name" value="BTB_POZ DOMAIN-CONTAINING PROTEIN KCTD9"/>
    <property type="match status" value="1"/>
</dbReference>
<protein>
    <submittedName>
        <fullName evidence="2">GNAT family N-acetyltransferase</fullName>
    </submittedName>
</protein>
<accession>A0A6M0H3J7</accession>
<comment type="caution">
    <text evidence="2">The sequence shown here is derived from an EMBL/GenBank/DDBJ whole genome shotgun (WGS) entry which is preliminary data.</text>
</comment>
<keyword evidence="3" id="KW-1185">Reference proteome</keyword>
<sequence length="308" mass="36099">MSKELRLEPILISDALEIKDIMIKIVDDESVRWFKNGDKPYVPGYNSIEMQKYHTWDNKYYKIIYENNIVGVVLIYTTGKEHGRIDRFYILPEYQNLGMGSEVLKLVENLFQDISIWTLDTIQQSQRNHHFYEKNGYKLVGQDSEERYYCKKNNNINDKIEKKVESKDFSNSNLRNCDISDVDLYSCNMSNSKFSNMELCKNTYANSNLNNSRFTNDNMSNSVFGDSNMSKVEICHVSLTDAYIHDVNLDVDKENCNITIKRCDLNHSRIIDSNLQNLNIENCNIDGMYINGIDVEEMVEVYKKYKMK</sequence>
<dbReference type="InterPro" id="IPR000182">
    <property type="entry name" value="GNAT_dom"/>
</dbReference>
<evidence type="ECO:0000313" key="3">
    <source>
        <dbReference type="Proteomes" id="UP000481872"/>
    </source>
</evidence>
<dbReference type="Gene3D" id="3.40.630.30">
    <property type="match status" value="1"/>
</dbReference>
<dbReference type="PROSITE" id="PS51186">
    <property type="entry name" value="GNAT"/>
    <property type="match status" value="1"/>
</dbReference>
<dbReference type="Gene3D" id="2.160.20.80">
    <property type="entry name" value="E3 ubiquitin-protein ligase SopA"/>
    <property type="match status" value="1"/>
</dbReference>
<dbReference type="Proteomes" id="UP000481872">
    <property type="component" value="Unassembled WGS sequence"/>
</dbReference>
<dbReference type="EMBL" id="JAAGPU010000017">
    <property type="protein sequence ID" value="NEU05199.1"/>
    <property type="molecule type" value="Genomic_DNA"/>
</dbReference>